<comment type="caution">
    <text evidence="3">The sequence shown here is derived from an EMBL/GenBank/DDBJ whole genome shotgun (WGS) entry which is preliminary data.</text>
</comment>
<gene>
    <name evidence="3" type="ORF">FHX46_002581</name>
</gene>
<dbReference type="InterPro" id="IPR011576">
    <property type="entry name" value="Pyridox_Oxase_N"/>
</dbReference>
<keyword evidence="4" id="KW-1185">Reference proteome</keyword>
<evidence type="ECO:0000256" key="1">
    <source>
        <dbReference type="ARBA" id="ARBA00023002"/>
    </source>
</evidence>
<dbReference type="Pfam" id="PF01243">
    <property type="entry name" value="PNPOx_N"/>
    <property type="match status" value="1"/>
</dbReference>
<proteinExistence type="predicted"/>
<name>A0ABX0SSX8_9PSEU</name>
<evidence type="ECO:0000313" key="3">
    <source>
        <dbReference type="EMBL" id="NIH80051.1"/>
    </source>
</evidence>
<dbReference type="InterPro" id="IPR012349">
    <property type="entry name" value="Split_barrel_FMN-bd"/>
</dbReference>
<dbReference type="RefSeq" id="WP_167113654.1">
    <property type="nucleotide sequence ID" value="NZ_JAANOU010000001.1"/>
</dbReference>
<evidence type="ECO:0000313" key="4">
    <source>
        <dbReference type="Proteomes" id="UP000754495"/>
    </source>
</evidence>
<dbReference type="EMBL" id="JAANOU010000001">
    <property type="protein sequence ID" value="NIH80051.1"/>
    <property type="molecule type" value="Genomic_DNA"/>
</dbReference>
<dbReference type="Gene3D" id="2.30.110.10">
    <property type="entry name" value="Electron Transport, Fmn-binding Protein, Chain A"/>
    <property type="match status" value="1"/>
</dbReference>
<sequence length="164" mass="18088">MNRDDVAGVLAEPVSQELLGSSIPARLAYEGLDGGPRVIPIGFWCEGGNLLMGTVPNSAKVPALRRNPRVAITIDTQGRWPPRVLLIRGTARLTEVDGVPEGYVEASRKMVPAGEFEAWEQGVRALYQRMVVITVEPHWAKMLDFETTVPKAVEDLIRERQGQD</sequence>
<dbReference type="InterPro" id="IPR052019">
    <property type="entry name" value="F420H2_bilvrd_red/Heme_oxyg"/>
</dbReference>
<feature type="domain" description="Pyridoxamine 5'-phosphate oxidase N-terminal" evidence="2">
    <location>
        <begin position="17"/>
        <end position="105"/>
    </location>
</feature>
<dbReference type="SUPFAM" id="SSF50475">
    <property type="entry name" value="FMN-binding split barrel"/>
    <property type="match status" value="1"/>
</dbReference>
<evidence type="ECO:0000259" key="2">
    <source>
        <dbReference type="Pfam" id="PF01243"/>
    </source>
</evidence>
<accession>A0ABX0SSX8</accession>
<dbReference type="Proteomes" id="UP000754495">
    <property type="component" value="Unassembled WGS sequence"/>
</dbReference>
<keyword evidence="1" id="KW-0560">Oxidoreductase</keyword>
<protein>
    <recommendedName>
        <fullName evidence="2">Pyridoxamine 5'-phosphate oxidase N-terminal domain-containing protein</fullName>
    </recommendedName>
</protein>
<dbReference type="PANTHER" id="PTHR35176">
    <property type="entry name" value="HEME OXYGENASE HI_0854-RELATED"/>
    <property type="match status" value="1"/>
</dbReference>
<reference evidence="3 4" key="1">
    <citation type="submission" date="2020-03" db="EMBL/GenBank/DDBJ databases">
        <title>Sequencing the genomes of 1000 actinobacteria strains.</title>
        <authorList>
            <person name="Klenk H.-P."/>
        </authorList>
    </citation>
    <scope>NUCLEOTIDE SEQUENCE [LARGE SCALE GENOMIC DNA]</scope>
    <source>
        <strain evidence="3 4">DSM 45668</strain>
    </source>
</reference>
<organism evidence="3 4">
    <name type="scientific">Amycolatopsis viridis</name>
    <dbReference type="NCBI Taxonomy" id="185678"/>
    <lineage>
        <taxon>Bacteria</taxon>
        <taxon>Bacillati</taxon>
        <taxon>Actinomycetota</taxon>
        <taxon>Actinomycetes</taxon>
        <taxon>Pseudonocardiales</taxon>
        <taxon>Pseudonocardiaceae</taxon>
        <taxon>Amycolatopsis</taxon>
    </lineage>
</organism>
<dbReference type="PANTHER" id="PTHR35176:SF2">
    <property type="entry name" value="F420H(2)-DEPENDENT REDUCTASE RV1155"/>
    <property type="match status" value="1"/>
</dbReference>